<evidence type="ECO:0000256" key="2">
    <source>
        <dbReference type="ARBA" id="ARBA00022741"/>
    </source>
</evidence>
<dbReference type="SMART" id="SM00175">
    <property type="entry name" value="RAB"/>
    <property type="match status" value="1"/>
</dbReference>
<dbReference type="SMART" id="SM00173">
    <property type="entry name" value="RAS"/>
    <property type="match status" value="1"/>
</dbReference>
<dbReference type="PROSITE" id="PS51419">
    <property type="entry name" value="RAB"/>
    <property type="match status" value="1"/>
</dbReference>
<dbReference type="PROSITE" id="PS51420">
    <property type="entry name" value="RHO"/>
    <property type="match status" value="1"/>
</dbReference>
<protein>
    <submittedName>
        <fullName evidence="5">Ras and ef-hand domain-containing protein</fullName>
    </submittedName>
</protein>
<comment type="similarity">
    <text evidence="1">Belongs to the small GTPase superfamily. Rab family.</text>
</comment>
<gene>
    <name evidence="5" type="ORF">M0813_23918</name>
</gene>
<organism evidence="5 6">
    <name type="scientific">Anaeramoeba flamelloides</name>
    <dbReference type="NCBI Taxonomy" id="1746091"/>
    <lineage>
        <taxon>Eukaryota</taxon>
        <taxon>Metamonada</taxon>
        <taxon>Anaeramoebidae</taxon>
        <taxon>Anaeramoeba</taxon>
    </lineage>
</organism>
<dbReference type="SUPFAM" id="SSF52540">
    <property type="entry name" value="P-loop containing nucleoside triphosphate hydrolases"/>
    <property type="match status" value="1"/>
</dbReference>
<keyword evidence="2" id="KW-0547">Nucleotide-binding</keyword>
<dbReference type="Pfam" id="PF00071">
    <property type="entry name" value="Ras"/>
    <property type="match status" value="1"/>
</dbReference>
<evidence type="ECO:0000256" key="3">
    <source>
        <dbReference type="ARBA" id="ARBA00023134"/>
    </source>
</evidence>
<dbReference type="Gene3D" id="3.40.50.300">
    <property type="entry name" value="P-loop containing nucleotide triphosphate hydrolases"/>
    <property type="match status" value="1"/>
</dbReference>
<dbReference type="EMBL" id="JAOAOG010000198">
    <property type="protein sequence ID" value="KAJ6240820.1"/>
    <property type="molecule type" value="Genomic_DNA"/>
</dbReference>
<dbReference type="InterPro" id="IPR027417">
    <property type="entry name" value="P-loop_NTPase"/>
</dbReference>
<dbReference type="SMART" id="SM00177">
    <property type="entry name" value="ARF"/>
    <property type="match status" value="1"/>
</dbReference>
<dbReference type="PROSITE" id="PS51421">
    <property type="entry name" value="RAS"/>
    <property type="match status" value="1"/>
</dbReference>
<proteinExistence type="inferred from homology"/>
<evidence type="ECO:0000313" key="6">
    <source>
        <dbReference type="Proteomes" id="UP001150062"/>
    </source>
</evidence>
<dbReference type="NCBIfam" id="TIGR00231">
    <property type="entry name" value="small_GTP"/>
    <property type="match status" value="1"/>
</dbReference>
<sequence>MTSKTPLIKILLIGDGSVGKSCLLQRFVDNTFSFDMIATVGLDFRTETREISGEQVKVQIWDTAGQDNFRKITSNYYRNANGVAIVYDITKKPTFDKVTTWFEEIDQKAPQHIVKIVFGNKIDLENERVIDSKSGEDLAKQYNSKFYEMSALSGVGVNEGLNDLLEQSFMQSKKFQKPKNKNAVSLESGKKQNGGCC</sequence>
<dbReference type="PRINTS" id="PR00449">
    <property type="entry name" value="RASTRNSFRMNG"/>
</dbReference>
<dbReference type="PANTHER" id="PTHR47980">
    <property type="entry name" value="LD44762P"/>
    <property type="match status" value="1"/>
</dbReference>
<evidence type="ECO:0000313" key="5">
    <source>
        <dbReference type="EMBL" id="KAJ6240820.1"/>
    </source>
</evidence>
<dbReference type="Proteomes" id="UP001150062">
    <property type="component" value="Unassembled WGS sequence"/>
</dbReference>
<dbReference type="InterPro" id="IPR001806">
    <property type="entry name" value="Small_GTPase"/>
</dbReference>
<keyword evidence="3" id="KW-0342">GTP-binding</keyword>
<evidence type="ECO:0000256" key="1">
    <source>
        <dbReference type="ARBA" id="ARBA00006270"/>
    </source>
</evidence>
<dbReference type="SMART" id="SM00176">
    <property type="entry name" value="RAN"/>
    <property type="match status" value="1"/>
</dbReference>
<accession>A0ABQ8Y7Q8</accession>
<keyword evidence="4" id="KW-0449">Lipoprotein</keyword>
<dbReference type="InterPro" id="IPR050305">
    <property type="entry name" value="Small_GTPase_Rab"/>
</dbReference>
<comment type="caution">
    <text evidence="5">The sequence shown here is derived from an EMBL/GenBank/DDBJ whole genome shotgun (WGS) entry which is preliminary data.</text>
</comment>
<keyword evidence="6" id="KW-1185">Reference proteome</keyword>
<dbReference type="CDD" id="cd00154">
    <property type="entry name" value="Rab"/>
    <property type="match status" value="1"/>
</dbReference>
<dbReference type="InterPro" id="IPR005225">
    <property type="entry name" value="Small_GTP-bd"/>
</dbReference>
<name>A0ABQ8Y7Q8_9EUKA</name>
<evidence type="ECO:0000256" key="4">
    <source>
        <dbReference type="ARBA" id="ARBA00023288"/>
    </source>
</evidence>
<dbReference type="SMART" id="SM00174">
    <property type="entry name" value="RHO"/>
    <property type="match status" value="1"/>
</dbReference>
<reference evidence="5" key="1">
    <citation type="submission" date="2022-08" db="EMBL/GenBank/DDBJ databases">
        <title>Novel sulfate-reducing endosymbionts in the free-living metamonad Anaeramoeba.</title>
        <authorList>
            <person name="Jerlstrom-Hultqvist J."/>
            <person name="Cepicka I."/>
            <person name="Gallot-Lavallee L."/>
            <person name="Salas-Leiva D."/>
            <person name="Curtis B.A."/>
            <person name="Zahonova K."/>
            <person name="Pipaliya S."/>
            <person name="Dacks J."/>
            <person name="Roger A.J."/>
        </authorList>
    </citation>
    <scope>NUCLEOTIDE SEQUENCE</scope>
    <source>
        <strain evidence="5">Schooner1</strain>
    </source>
</reference>